<comment type="similarity">
    <text evidence="1 3">Belongs to the short-chain dehydrogenases/reductases (SDR) family.</text>
</comment>
<dbReference type="PRINTS" id="PR00081">
    <property type="entry name" value="GDHRDH"/>
</dbReference>
<dbReference type="AlphaFoldDB" id="A0A517SKK4"/>
<dbReference type="EMBL" id="CP036271">
    <property type="protein sequence ID" value="QDT56644.1"/>
    <property type="molecule type" value="Genomic_DNA"/>
</dbReference>
<evidence type="ECO:0000256" key="1">
    <source>
        <dbReference type="ARBA" id="ARBA00006484"/>
    </source>
</evidence>
<dbReference type="InParanoid" id="A0A517SKK4"/>
<dbReference type="InterPro" id="IPR036291">
    <property type="entry name" value="NAD(P)-bd_dom_sf"/>
</dbReference>
<evidence type="ECO:0000256" key="3">
    <source>
        <dbReference type="RuleBase" id="RU000363"/>
    </source>
</evidence>
<evidence type="ECO:0000313" key="5">
    <source>
        <dbReference type="Proteomes" id="UP000315700"/>
    </source>
</evidence>
<dbReference type="PANTHER" id="PTHR43899:SF13">
    <property type="entry name" value="RH59310P"/>
    <property type="match status" value="1"/>
</dbReference>
<dbReference type="RefSeq" id="WP_145034093.1">
    <property type="nucleotide sequence ID" value="NZ_CP036271.1"/>
</dbReference>
<dbReference type="Pfam" id="PF00106">
    <property type="entry name" value="adh_short"/>
    <property type="match status" value="1"/>
</dbReference>
<sequence length="259" mass="28534">MPQERVLVTGASSGIGRELALQFAENRNNLVLVARSRDKLEALEFEVRTKYGVTAEIICADLSQEGQVRGVFEETERRGLQVDILVNNAGFGDMAHFWDVPAERYLQTIAVNVGALTQLTRLYLPGMMQRKKGRILNVASTASFQPGPNVAVYFATKAYVLSLSEALSIELRGTGVTVTCLAPGPTLTGFGDQAHMQHTPLFRFAIMEAEPVAKLGYNATMKGKPLVIPGFINKTLAFSSRLWPRQWIAWTTGKLHPLK</sequence>
<evidence type="ECO:0000313" key="4">
    <source>
        <dbReference type="EMBL" id="QDT56644.1"/>
    </source>
</evidence>
<dbReference type="InterPro" id="IPR002347">
    <property type="entry name" value="SDR_fam"/>
</dbReference>
<gene>
    <name evidence="4" type="primary">fabG_8</name>
    <name evidence="4" type="ORF">Pan44_47010</name>
</gene>
<organism evidence="4 5">
    <name type="scientific">Caulifigura coniformis</name>
    <dbReference type="NCBI Taxonomy" id="2527983"/>
    <lineage>
        <taxon>Bacteria</taxon>
        <taxon>Pseudomonadati</taxon>
        <taxon>Planctomycetota</taxon>
        <taxon>Planctomycetia</taxon>
        <taxon>Planctomycetales</taxon>
        <taxon>Planctomycetaceae</taxon>
        <taxon>Caulifigura</taxon>
    </lineage>
</organism>
<dbReference type="OrthoDB" id="9808814at2"/>
<keyword evidence="5" id="KW-1185">Reference proteome</keyword>
<protein>
    <submittedName>
        <fullName evidence="4">3-oxoacyl-[acyl-carrier-protein] reductase FabG</fullName>
        <ecNumber evidence="4">1.1.1.100</ecNumber>
    </submittedName>
</protein>
<dbReference type="PIRSF" id="PIRSF000126">
    <property type="entry name" value="11-beta-HSD1"/>
    <property type="match status" value="1"/>
</dbReference>
<dbReference type="InterPro" id="IPR051019">
    <property type="entry name" value="VLCFA-Steroid_DH"/>
</dbReference>
<dbReference type="PRINTS" id="PR00080">
    <property type="entry name" value="SDRFAMILY"/>
</dbReference>
<dbReference type="Gene3D" id="3.40.50.720">
    <property type="entry name" value="NAD(P)-binding Rossmann-like Domain"/>
    <property type="match status" value="1"/>
</dbReference>
<name>A0A517SKK4_9PLAN</name>
<proteinExistence type="inferred from homology"/>
<accession>A0A517SKK4</accession>
<dbReference type="Proteomes" id="UP000315700">
    <property type="component" value="Chromosome"/>
</dbReference>
<dbReference type="PANTHER" id="PTHR43899">
    <property type="entry name" value="RH59310P"/>
    <property type="match status" value="1"/>
</dbReference>
<reference evidence="4 5" key="1">
    <citation type="submission" date="2019-02" db="EMBL/GenBank/DDBJ databases">
        <title>Deep-cultivation of Planctomycetes and their phenomic and genomic characterization uncovers novel biology.</title>
        <authorList>
            <person name="Wiegand S."/>
            <person name="Jogler M."/>
            <person name="Boedeker C."/>
            <person name="Pinto D."/>
            <person name="Vollmers J."/>
            <person name="Rivas-Marin E."/>
            <person name="Kohn T."/>
            <person name="Peeters S.H."/>
            <person name="Heuer A."/>
            <person name="Rast P."/>
            <person name="Oberbeckmann S."/>
            <person name="Bunk B."/>
            <person name="Jeske O."/>
            <person name="Meyerdierks A."/>
            <person name="Storesund J.E."/>
            <person name="Kallscheuer N."/>
            <person name="Luecker S."/>
            <person name="Lage O.M."/>
            <person name="Pohl T."/>
            <person name="Merkel B.J."/>
            <person name="Hornburger P."/>
            <person name="Mueller R.-W."/>
            <person name="Bruemmer F."/>
            <person name="Labrenz M."/>
            <person name="Spormann A.M."/>
            <person name="Op den Camp H."/>
            <person name="Overmann J."/>
            <person name="Amann R."/>
            <person name="Jetten M.S.M."/>
            <person name="Mascher T."/>
            <person name="Medema M.H."/>
            <person name="Devos D.P."/>
            <person name="Kaster A.-K."/>
            <person name="Ovreas L."/>
            <person name="Rohde M."/>
            <person name="Galperin M.Y."/>
            <person name="Jogler C."/>
        </authorList>
    </citation>
    <scope>NUCLEOTIDE SEQUENCE [LARGE SCALE GENOMIC DNA]</scope>
    <source>
        <strain evidence="4 5">Pan44</strain>
    </source>
</reference>
<keyword evidence="2 4" id="KW-0560">Oxidoreductase</keyword>
<dbReference type="EC" id="1.1.1.100" evidence="4"/>
<dbReference type="KEGG" id="ccos:Pan44_47010"/>
<dbReference type="SUPFAM" id="SSF51735">
    <property type="entry name" value="NAD(P)-binding Rossmann-fold domains"/>
    <property type="match status" value="1"/>
</dbReference>
<evidence type="ECO:0000256" key="2">
    <source>
        <dbReference type="ARBA" id="ARBA00023002"/>
    </source>
</evidence>
<dbReference type="GO" id="GO:0004316">
    <property type="term" value="F:3-oxoacyl-[acyl-carrier-protein] reductase (NADPH) activity"/>
    <property type="evidence" value="ECO:0007669"/>
    <property type="project" value="UniProtKB-EC"/>
</dbReference>
<dbReference type="CDD" id="cd05233">
    <property type="entry name" value="SDR_c"/>
    <property type="match status" value="1"/>
</dbReference>